<dbReference type="PRINTS" id="PR00800">
    <property type="entry name" value="YHDCRBOXLASE"/>
</dbReference>
<evidence type="ECO:0000256" key="4">
    <source>
        <dbReference type="ARBA" id="ARBA00023239"/>
    </source>
</evidence>
<reference evidence="8" key="1">
    <citation type="submission" date="2021-02" db="EMBL/GenBank/DDBJ databases">
        <authorList>
            <person name="Nowell W R."/>
        </authorList>
    </citation>
    <scope>NUCLEOTIDE SEQUENCE</scope>
</reference>
<dbReference type="Proteomes" id="UP000663891">
    <property type="component" value="Unassembled WGS sequence"/>
</dbReference>
<organism evidence="8 9">
    <name type="scientific">Adineta steineri</name>
    <dbReference type="NCBI Taxonomy" id="433720"/>
    <lineage>
        <taxon>Eukaryota</taxon>
        <taxon>Metazoa</taxon>
        <taxon>Spiralia</taxon>
        <taxon>Gnathifera</taxon>
        <taxon>Rotifera</taxon>
        <taxon>Eurotatoria</taxon>
        <taxon>Bdelloidea</taxon>
        <taxon>Adinetida</taxon>
        <taxon>Adinetidae</taxon>
        <taxon>Adineta</taxon>
    </lineage>
</organism>
<dbReference type="GO" id="GO:0006520">
    <property type="term" value="P:amino acid metabolic process"/>
    <property type="evidence" value="ECO:0007669"/>
    <property type="project" value="InterPro"/>
</dbReference>
<dbReference type="GO" id="GO:0030170">
    <property type="term" value="F:pyridoxal phosphate binding"/>
    <property type="evidence" value="ECO:0007669"/>
    <property type="project" value="InterPro"/>
</dbReference>
<evidence type="ECO:0000256" key="3">
    <source>
        <dbReference type="ARBA" id="ARBA00022898"/>
    </source>
</evidence>
<dbReference type="PANTHER" id="PTHR11999:SF70">
    <property type="entry name" value="MIP05841P"/>
    <property type="match status" value="1"/>
</dbReference>
<dbReference type="InterPro" id="IPR015421">
    <property type="entry name" value="PyrdxlP-dep_Trfase_major"/>
</dbReference>
<dbReference type="InterPro" id="IPR010977">
    <property type="entry name" value="Aromatic_deC"/>
</dbReference>
<dbReference type="GO" id="GO:0019752">
    <property type="term" value="P:carboxylic acid metabolic process"/>
    <property type="evidence" value="ECO:0007669"/>
    <property type="project" value="InterPro"/>
</dbReference>
<feature type="region of interest" description="Disordered" evidence="6">
    <location>
        <begin position="192"/>
        <end position="214"/>
    </location>
</feature>
<evidence type="ECO:0000256" key="7">
    <source>
        <dbReference type="SAM" id="Phobius"/>
    </source>
</evidence>
<comment type="similarity">
    <text evidence="5">Belongs to the group II decarboxylase family.</text>
</comment>
<keyword evidence="7" id="KW-1133">Transmembrane helix</keyword>
<keyword evidence="7" id="KW-0472">Membrane</keyword>
<evidence type="ECO:0000256" key="6">
    <source>
        <dbReference type="SAM" id="MobiDB-lite"/>
    </source>
</evidence>
<dbReference type="SUPFAM" id="SSF81321">
    <property type="entry name" value="Family A G protein-coupled receptor-like"/>
    <property type="match status" value="1"/>
</dbReference>
<evidence type="ECO:0000313" key="8">
    <source>
        <dbReference type="EMBL" id="CAF1177804.1"/>
    </source>
</evidence>
<dbReference type="GO" id="GO:0005737">
    <property type="term" value="C:cytoplasm"/>
    <property type="evidence" value="ECO:0007669"/>
    <property type="project" value="TreeGrafter"/>
</dbReference>
<comment type="caution">
    <text evidence="8">The sequence shown here is derived from an EMBL/GenBank/DDBJ whole genome shotgun (WGS) entry which is preliminary data.</text>
</comment>
<keyword evidence="4 5" id="KW-0456">Lyase</keyword>
<dbReference type="PANTHER" id="PTHR11999">
    <property type="entry name" value="GROUP II PYRIDOXAL-5-PHOSPHATE DECARBOXYLASE"/>
    <property type="match status" value="1"/>
</dbReference>
<comment type="cofactor">
    <cofactor evidence="1 5">
        <name>pyridoxal 5'-phosphate</name>
        <dbReference type="ChEBI" id="CHEBI:597326"/>
    </cofactor>
</comment>
<dbReference type="Pfam" id="PF00282">
    <property type="entry name" value="Pyridoxal_deC"/>
    <property type="match status" value="1"/>
</dbReference>
<evidence type="ECO:0000256" key="1">
    <source>
        <dbReference type="ARBA" id="ARBA00001933"/>
    </source>
</evidence>
<keyword evidence="7" id="KW-0812">Transmembrane</keyword>
<gene>
    <name evidence="8" type="ORF">VCS650_LOCUS24307</name>
</gene>
<keyword evidence="2" id="KW-0210">Decarboxylase</keyword>
<dbReference type="InterPro" id="IPR015424">
    <property type="entry name" value="PyrdxlP-dep_Trfase"/>
</dbReference>
<evidence type="ECO:0000256" key="2">
    <source>
        <dbReference type="ARBA" id="ARBA00022793"/>
    </source>
</evidence>
<evidence type="ECO:0000313" key="9">
    <source>
        <dbReference type="Proteomes" id="UP000663891"/>
    </source>
</evidence>
<dbReference type="OrthoDB" id="639767at2759"/>
<keyword evidence="3 5" id="KW-0663">Pyridoxal phosphate</keyword>
<evidence type="ECO:0000256" key="5">
    <source>
        <dbReference type="RuleBase" id="RU000382"/>
    </source>
</evidence>
<dbReference type="EMBL" id="CAJNON010000297">
    <property type="protein sequence ID" value="CAF1177804.1"/>
    <property type="molecule type" value="Genomic_DNA"/>
</dbReference>
<dbReference type="AlphaFoldDB" id="A0A814UTX3"/>
<name>A0A814UTX3_9BILA</name>
<dbReference type="GO" id="GO:0016831">
    <property type="term" value="F:carboxy-lyase activity"/>
    <property type="evidence" value="ECO:0007669"/>
    <property type="project" value="UniProtKB-KW"/>
</dbReference>
<dbReference type="Gene3D" id="3.40.640.10">
    <property type="entry name" value="Type I PLP-dependent aspartate aminotransferase-like (Major domain)"/>
    <property type="match status" value="1"/>
</dbReference>
<protein>
    <submittedName>
        <fullName evidence="8">Uncharacterized protein</fullName>
    </submittedName>
</protein>
<accession>A0A814UTX3</accession>
<dbReference type="FunFam" id="1.20.1340.10:FF:000001">
    <property type="entry name" value="Histidine decarboxylase"/>
    <property type="match status" value="1"/>
</dbReference>
<dbReference type="Gene3D" id="1.20.1340.10">
    <property type="entry name" value="dopa decarboxylase, N-terminal domain"/>
    <property type="match status" value="1"/>
</dbReference>
<feature type="transmembrane region" description="Helical" evidence="7">
    <location>
        <begin position="271"/>
        <end position="291"/>
    </location>
</feature>
<dbReference type="SUPFAM" id="SSF53383">
    <property type="entry name" value="PLP-dependent transferases"/>
    <property type="match status" value="1"/>
</dbReference>
<proteinExistence type="inferred from homology"/>
<sequence length="353" mass="39955">MSSFKNSFDDKGNTNNVNPDIISNSTCANSQLRNASVTDCLPLSPSSSMSIPGMDDEEFRRRGKEMIDYIADYLLNIGERRVTSVVEPGYLKQLLPQDAPQTGESWDDIIKDVERVILPGITHWQHSRFHAYFPAGNSYPSILGEMLSSGLGINGFSWATSPACAELETIVLDWLGRMMGLPIGLLPFNSNSDNNDSKAMPNTSYNSSEDREQTGGGVLLGSASECVLMAILAARTKKIESQLKKSHQKRNLKKNQPYKNMLREQFREHKHLLIAPVVLFLLALPRLILSYSSKCMNSTKDSWLFLFGYFISFIPPMMTFIIFVLPSDFYRKEYQKTIVQYKNQIQQRFCRTT</sequence>
<dbReference type="InterPro" id="IPR002129">
    <property type="entry name" value="PyrdxlP-dep_de-COase"/>
</dbReference>
<feature type="transmembrane region" description="Helical" evidence="7">
    <location>
        <begin position="303"/>
        <end position="325"/>
    </location>
</feature>